<feature type="compositionally biased region" description="Polar residues" evidence="1">
    <location>
        <begin position="1322"/>
        <end position="1331"/>
    </location>
</feature>
<feature type="region of interest" description="Disordered" evidence="1">
    <location>
        <begin position="461"/>
        <end position="514"/>
    </location>
</feature>
<feature type="compositionally biased region" description="Gly residues" evidence="1">
    <location>
        <begin position="717"/>
        <end position="733"/>
    </location>
</feature>
<dbReference type="GO" id="GO:0005654">
    <property type="term" value="C:nucleoplasm"/>
    <property type="evidence" value="ECO:0007669"/>
    <property type="project" value="TreeGrafter"/>
</dbReference>
<evidence type="ECO:0000259" key="2">
    <source>
        <dbReference type="PROSITE" id="PS50882"/>
    </source>
</evidence>
<feature type="compositionally biased region" description="Low complexity" evidence="1">
    <location>
        <begin position="1332"/>
        <end position="1348"/>
    </location>
</feature>
<reference evidence="3" key="1">
    <citation type="journal article" date="2021" name="New Phytol.">
        <title>Evolutionary innovations through gain and loss of genes in the ectomycorrhizal Boletales.</title>
        <authorList>
            <person name="Wu G."/>
            <person name="Miyauchi S."/>
            <person name="Morin E."/>
            <person name="Kuo A."/>
            <person name="Drula E."/>
            <person name="Varga T."/>
            <person name="Kohler A."/>
            <person name="Feng B."/>
            <person name="Cao Y."/>
            <person name="Lipzen A."/>
            <person name="Daum C."/>
            <person name="Hundley H."/>
            <person name="Pangilinan J."/>
            <person name="Johnson J."/>
            <person name="Barry K."/>
            <person name="LaButti K."/>
            <person name="Ng V."/>
            <person name="Ahrendt S."/>
            <person name="Min B."/>
            <person name="Choi I.G."/>
            <person name="Park H."/>
            <person name="Plett J.M."/>
            <person name="Magnuson J."/>
            <person name="Spatafora J.W."/>
            <person name="Nagy L.G."/>
            <person name="Henrissat B."/>
            <person name="Grigoriev I.V."/>
            <person name="Yang Z.L."/>
            <person name="Xu J."/>
            <person name="Martin F.M."/>
        </authorList>
    </citation>
    <scope>NUCLEOTIDE SEQUENCE</scope>
    <source>
        <strain evidence="3">KKN 215</strain>
    </source>
</reference>
<dbReference type="Pfam" id="PF25701">
    <property type="entry name" value="RRM_YTH1"/>
    <property type="match status" value="1"/>
</dbReference>
<feature type="region of interest" description="Disordered" evidence="1">
    <location>
        <begin position="328"/>
        <end position="437"/>
    </location>
</feature>
<dbReference type="GO" id="GO:0000398">
    <property type="term" value="P:mRNA splicing, via spliceosome"/>
    <property type="evidence" value="ECO:0007669"/>
    <property type="project" value="TreeGrafter"/>
</dbReference>
<dbReference type="OrthoDB" id="6103986at2759"/>
<feature type="compositionally biased region" description="Polar residues" evidence="1">
    <location>
        <begin position="604"/>
        <end position="616"/>
    </location>
</feature>
<dbReference type="PANTHER" id="PTHR12357">
    <property type="entry name" value="YTH YT521-B HOMOLOGY DOMAIN-CONTAINING"/>
    <property type="match status" value="1"/>
</dbReference>
<feature type="compositionally biased region" description="Polar residues" evidence="1">
    <location>
        <begin position="1103"/>
        <end position="1112"/>
    </location>
</feature>
<feature type="domain" description="YTH" evidence="2">
    <location>
        <begin position="1003"/>
        <end position="1145"/>
    </location>
</feature>
<feature type="region of interest" description="Disordered" evidence="1">
    <location>
        <begin position="759"/>
        <end position="834"/>
    </location>
</feature>
<dbReference type="GO" id="GO:1990247">
    <property type="term" value="F:N6-methyladenosine-containing RNA reader activity"/>
    <property type="evidence" value="ECO:0007669"/>
    <property type="project" value="TreeGrafter"/>
</dbReference>
<dbReference type="EMBL" id="JAEVFJ010000005">
    <property type="protein sequence ID" value="KAH8104638.1"/>
    <property type="molecule type" value="Genomic_DNA"/>
</dbReference>
<evidence type="ECO:0000313" key="3">
    <source>
        <dbReference type="EMBL" id="KAH8104638.1"/>
    </source>
</evidence>
<feature type="compositionally biased region" description="Low complexity" evidence="1">
    <location>
        <begin position="1080"/>
        <end position="1097"/>
    </location>
</feature>
<feature type="region of interest" description="Disordered" evidence="1">
    <location>
        <begin position="70"/>
        <end position="95"/>
    </location>
</feature>
<feature type="compositionally biased region" description="Low complexity" evidence="1">
    <location>
        <begin position="1217"/>
        <end position="1231"/>
    </location>
</feature>
<feature type="region of interest" description="Disordered" evidence="1">
    <location>
        <begin position="1260"/>
        <end position="1293"/>
    </location>
</feature>
<feature type="compositionally biased region" description="Polar residues" evidence="1">
    <location>
        <begin position="159"/>
        <end position="168"/>
    </location>
</feature>
<feature type="region of interest" description="Disordered" evidence="1">
    <location>
        <begin position="1315"/>
        <end position="1352"/>
    </location>
</feature>
<organism evidence="3 4">
    <name type="scientific">Cristinia sonorae</name>
    <dbReference type="NCBI Taxonomy" id="1940300"/>
    <lineage>
        <taxon>Eukaryota</taxon>
        <taxon>Fungi</taxon>
        <taxon>Dikarya</taxon>
        <taxon>Basidiomycota</taxon>
        <taxon>Agaricomycotina</taxon>
        <taxon>Agaricomycetes</taxon>
        <taxon>Agaricomycetidae</taxon>
        <taxon>Agaricales</taxon>
        <taxon>Pleurotineae</taxon>
        <taxon>Stephanosporaceae</taxon>
        <taxon>Cristinia</taxon>
    </lineage>
</organism>
<feature type="compositionally biased region" description="Polar residues" evidence="1">
    <location>
        <begin position="1270"/>
        <end position="1293"/>
    </location>
</feature>
<feature type="compositionally biased region" description="Polar residues" evidence="1">
    <location>
        <begin position="1"/>
        <end position="17"/>
    </location>
</feature>
<feature type="compositionally biased region" description="Low complexity" evidence="1">
    <location>
        <begin position="77"/>
        <end position="95"/>
    </location>
</feature>
<feature type="compositionally biased region" description="Low complexity" evidence="1">
    <location>
        <begin position="365"/>
        <end position="405"/>
    </location>
</feature>
<evidence type="ECO:0000256" key="1">
    <source>
        <dbReference type="SAM" id="MobiDB-lite"/>
    </source>
</evidence>
<feature type="compositionally biased region" description="Low complexity" evidence="1">
    <location>
        <begin position="201"/>
        <end position="217"/>
    </location>
</feature>
<accession>A0A8K0UVN9</accession>
<feature type="compositionally biased region" description="Low complexity" evidence="1">
    <location>
        <begin position="818"/>
        <end position="830"/>
    </location>
</feature>
<gene>
    <name evidence="3" type="ORF">BXZ70DRAFT_904793</name>
</gene>
<feature type="compositionally biased region" description="Basic residues" evidence="1">
    <location>
        <begin position="970"/>
        <end position="980"/>
    </location>
</feature>
<dbReference type="PROSITE" id="PS50882">
    <property type="entry name" value="YTH"/>
    <property type="match status" value="2"/>
</dbReference>
<feature type="region of interest" description="Disordered" evidence="1">
    <location>
        <begin position="1080"/>
        <end position="1148"/>
    </location>
</feature>
<dbReference type="Pfam" id="PF04146">
    <property type="entry name" value="YTH"/>
    <property type="match status" value="2"/>
</dbReference>
<dbReference type="InterPro" id="IPR045168">
    <property type="entry name" value="YTH_prot"/>
</dbReference>
<feature type="compositionally biased region" description="Polar residues" evidence="1">
    <location>
        <begin position="939"/>
        <end position="948"/>
    </location>
</feature>
<dbReference type="CDD" id="cd00590">
    <property type="entry name" value="RRM_SF"/>
    <property type="match status" value="1"/>
</dbReference>
<feature type="region of interest" description="Disordered" evidence="1">
    <location>
        <begin position="924"/>
        <end position="990"/>
    </location>
</feature>
<feature type="domain" description="YTH" evidence="2">
    <location>
        <begin position="1263"/>
        <end position="1406"/>
    </location>
</feature>
<feature type="region of interest" description="Disordered" evidence="1">
    <location>
        <begin position="712"/>
        <end position="733"/>
    </location>
</feature>
<dbReference type="Proteomes" id="UP000813824">
    <property type="component" value="Unassembled WGS sequence"/>
</dbReference>
<protein>
    <submittedName>
        <fullName evidence="3">YT521-B-like domain-containing protein</fullName>
    </submittedName>
</protein>
<proteinExistence type="predicted"/>
<feature type="compositionally biased region" description="Low complexity" evidence="1">
    <location>
        <begin position="224"/>
        <end position="256"/>
    </location>
</feature>
<comment type="caution">
    <text evidence="3">The sequence shown here is derived from an EMBL/GenBank/DDBJ whole genome shotgun (WGS) entry which is preliminary data.</text>
</comment>
<feature type="compositionally biased region" description="Pro residues" evidence="1">
    <location>
        <begin position="619"/>
        <end position="636"/>
    </location>
</feature>
<feature type="region of interest" description="Disordered" evidence="1">
    <location>
        <begin position="148"/>
        <end position="285"/>
    </location>
</feature>
<dbReference type="InterPro" id="IPR057720">
    <property type="entry name" value="RRM_YTH1"/>
</dbReference>
<feature type="region of interest" description="Disordered" evidence="1">
    <location>
        <begin position="1211"/>
        <end position="1238"/>
    </location>
</feature>
<dbReference type="GO" id="GO:0003729">
    <property type="term" value="F:mRNA binding"/>
    <property type="evidence" value="ECO:0007669"/>
    <property type="project" value="TreeGrafter"/>
</dbReference>
<feature type="region of interest" description="Disordered" evidence="1">
    <location>
        <begin position="1409"/>
        <end position="1443"/>
    </location>
</feature>
<dbReference type="InterPro" id="IPR007275">
    <property type="entry name" value="YTH_domain"/>
</dbReference>
<sequence>MQATFHDTDAAASQSREPTPKPSTPTPNRAGIQPLPPSSHSLDLDGDWHRAVPSTHLVVHAPDGVPVPPPLPFLQRSYSDSPQLLPSSPNSSGPSLVQLKVAAHDRIVHSVRSPSDSNLNHSRSSYHHKSLSSSAAQNTLHLATSYSTPYQRSGDATPASLTSEPESNSTALSSPSLSATTTASVSSVSTPSDEEDKQVMPSSESSRPSTSSRGRPPANRRPQRQQQPFPAAAPAYAPSSVDPASPASAYPAHPQQHLSHGYHPTQPPSSLSPGPPYLQTSRSTGMPGAYVGGQYTMALSPAAPGTQPMMRQPTYGYPTHMAVPSLSDPTGITGPTMGAGGGQGSQQQQPMMGVSPYGTPPALYSYSPWGHSSEGSSSSSQSHSYGSGSSSGVGTTSSAGPSGSSTLYQSHNLAPHAHSHHASPPPHPPVSPSQALPSSYRFAQPMSYVYPGVPHSQSYSQIPMMTPPHPSMYSHPPPQTSQYLGAYTYPPPPSTGSSDMGGNGGGDQQQQQGTWWYVPPQASQVGYDGYGGTYGGPQPPTSYGGMYSSEAESYPGQGAQQGYHGAVRMSSLDPGHPPIPPQPVSSPRSTYHVPTHPRGHPPLASSQQAISPTVGSSFHPPPQSNPVPSPDVPPSDPGSSSRNESAQPVTVTGRPNHNGGGGNERRNRKSYHPNPPAHRSEWVMWAGNVPSDATHDELWRFFNGVGAIAPPSSGSEGSAGGSSGGSGAVTGSSGGIAGASVRSAPVAYGPGTGKGMGIRTYESGSGGPLSRAGAYPGSMAIPRTTSREGRVVSGPSSLPSPATLRNQPVTNAGTQQHSPSSAGNPSSAGSTQVSPPLYGGVSSIFLISRSNCAFVNFQSSAHLHAAIARFNGMSLRPQDPRCPRLVCRVRGKEDDMKAGVGGQRGAGMHIRWINDQRERERALLRERERRDSGSVISDHLTSSGSSVSDRPHPLGSLSDEELGRAGVGGRKSHSRGKPTPHHSGSSGSYASTNSSILVRYFPKRYFILKSLTQFDLDLSVEKGLWATQKHNEGVLDQAFRTSKEVYLIFGVNKSGEFYGYAKMAGGLRGENRDRVSWASRSADSSASSQRRLSSQSLGGFSSAAESPTTSSRLAGHAFFSPGDQHYVEDSPQPISRATGASPHVEFNDRDINSAPAELHDPHRQLSALTNPPHHPQISLDSRRLIAVAPILAKQEQDGDFQLDEDAPIRAAQERARSTGSPPSHSGSSSAGSAGGAVRDEHGVKRWDAVGMGDLSLEAVEEVDERGSGDTGSTPENAPVNKSNSPTRTQTNDPDLNARLEEYSRKQQENLLNLKGKERVYSSAETQPVAPSTGTATATAQDGAPATGGETPVWGDSFKVEWIRTDPLPFYRTRHLRNPWNHDREVKVSRDGTELEPSVGQALLDEWKKMDEEAASAAPKLDEKRPIASKTSASDDALASNSRR</sequence>
<feature type="compositionally biased region" description="Polar residues" evidence="1">
    <location>
        <begin position="794"/>
        <end position="817"/>
    </location>
</feature>
<dbReference type="Gene3D" id="3.10.590.10">
    <property type="entry name" value="ph1033 like domains"/>
    <property type="match status" value="2"/>
</dbReference>
<feature type="compositionally biased region" description="Polar residues" evidence="1">
    <location>
        <begin position="1428"/>
        <end position="1443"/>
    </location>
</feature>
<dbReference type="PANTHER" id="PTHR12357:SF3">
    <property type="entry name" value="YTH DOMAIN-CONTAINING PROTEIN 1"/>
    <property type="match status" value="1"/>
</dbReference>
<feature type="compositionally biased region" description="Low complexity" evidence="1">
    <location>
        <begin position="169"/>
        <end position="191"/>
    </location>
</feature>
<evidence type="ECO:0000313" key="4">
    <source>
        <dbReference type="Proteomes" id="UP000813824"/>
    </source>
</evidence>
<feature type="compositionally biased region" description="Pro residues" evidence="1">
    <location>
        <begin position="575"/>
        <end position="584"/>
    </location>
</feature>
<feature type="compositionally biased region" description="Pro residues" evidence="1">
    <location>
        <begin position="465"/>
        <end position="479"/>
    </location>
</feature>
<dbReference type="GO" id="GO:0000381">
    <property type="term" value="P:regulation of alternative mRNA splicing, via spliceosome"/>
    <property type="evidence" value="ECO:0007669"/>
    <property type="project" value="TreeGrafter"/>
</dbReference>
<keyword evidence="4" id="KW-1185">Reference proteome</keyword>
<feature type="region of interest" description="Disordered" evidence="1">
    <location>
        <begin position="110"/>
        <end position="135"/>
    </location>
</feature>
<name>A0A8K0UVN9_9AGAR</name>
<dbReference type="CDD" id="cd21134">
    <property type="entry name" value="YTH"/>
    <property type="match status" value="2"/>
</dbReference>
<feature type="region of interest" description="Disordered" evidence="1">
    <location>
        <begin position="526"/>
        <end position="678"/>
    </location>
</feature>
<feature type="region of interest" description="Disordered" evidence="1">
    <location>
        <begin position="1"/>
        <end position="47"/>
    </location>
</feature>